<dbReference type="Gene3D" id="3.40.50.12780">
    <property type="entry name" value="N-terminal domain of ligase-like"/>
    <property type="match status" value="1"/>
</dbReference>
<feature type="domain" description="AMP-dependent synthetase/ligase" evidence="6">
    <location>
        <begin position="35"/>
        <end position="404"/>
    </location>
</feature>
<name>A0A6J1DG10_MOMCH</name>
<keyword evidence="5" id="KW-1133">Transmembrane helix</keyword>
<dbReference type="PANTHER" id="PTHR24096:SF425">
    <property type="entry name" value="4-COUMARATE--COA LIGASE-LIKE 7"/>
    <property type="match status" value="1"/>
</dbReference>
<organism evidence="8 9">
    <name type="scientific">Momordica charantia</name>
    <name type="common">Bitter gourd</name>
    <name type="synonym">Balsam pear</name>
    <dbReference type="NCBI Taxonomy" id="3673"/>
    <lineage>
        <taxon>Eukaryota</taxon>
        <taxon>Viridiplantae</taxon>
        <taxon>Streptophyta</taxon>
        <taxon>Embryophyta</taxon>
        <taxon>Tracheophyta</taxon>
        <taxon>Spermatophyta</taxon>
        <taxon>Magnoliopsida</taxon>
        <taxon>eudicotyledons</taxon>
        <taxon>Gunneridae</taxon>
        <taxon>Pentapetalae</taxon>
        <taxon>rosids</taxon>
        <taxon>fabids</taxon>
        <taxon>Cucurbitales</taxon>
        <taxon>Cucurbitaceae</taxon>
        <taxon>Momordiceae</taxon>
        <taxon>Momordica</taxon>
    </lineage>
</organism>
<dbReference type="GO" id="GO:0016405">
    <property type="term" value="F:CoA-ligase activity"/>
    <property type="evidence" value="ECO:0007669"/>
    <property type="project" value="TreeGrafter"/>
</dbReference>
<dbReference type="RefSeq" id="XP_022152858.1">
    <property type="nucleotide sequence ID" value="XM_022297166.1"/>
</dbReference>
<dbReference type="SUPFAM" id="SSF56801">
    <property type="entry name" value="Acetyl-CoA synthetase-like"/>
    <property type="match status" value="1"/>
</dbReference>
<dbReference type="FunFam" id="3.40.50.12780:FF:000003">
    <property type="entry name" value="Long-chain-fatty-acid--CoA ligase FadD"/>
    <property type="match status" value="1"/>
</dbReference>
<dbReference type="OrthoDB" id="10253869at2759"/>
<feature type="transmembrane region" description="Helical" evidence="5">
    <location>
        <begin position="81"/>
        <end position="106"/>
    </location>
</feature>
<gene>
    <name evidence="9" type="primary">LOC111020482</name>
</gene>
<dbReference type="CDD" id="cd05904">
    <property type="entry name" value="4CL"/>
    <property type="match status" value="1"/>
</dbReference>
<dbReference type="InterPro" id="IPR045851">
    <property type="entry name" value="AMP-bd_C_sf"/>
</dbReference>
<dbReference type="Gene3D" id="3.30.300.30">
    <property type="match status" value="1"/>
</dbReference>
<dbReference type="PROSITE" id="PS00455">
    <property type="entry name" value="AMP_BINDING"/>
    <property type="match status" value="1"/>
</dbReference>
<evidence type="ECO:0000313" key="9">
    <source>
        <dbReference type="RefSeq" id="XP_022152858.1"/>
    </source>
</evidence>
<dbReference type="FunFam" id="3.30.300.30:FF:000007">
    <property type="entry name" value="4-coumarate--CoA ligase 2"/>
    <property type="match status" value="1"/>
</dbReference>
<keyword evidence="5" id="KW-0472">Membrane</keyword>
<evidence type="ECO:0000256" key="5">
    <source>
        <dbReference type="SAM" id="Phobius"/>
    </source>
</evidence>
<dbReference type="InterPro" id="IPR000873">
    <property type="entry name" value="AMP-dep_synth/lig_dom"/>
</dbReference>
<keyword evidence="2" id="KW-0436">Ligase</keyword>
<dbReference type="KEGG" id="mcha:111020482"/>
<protein>
    <submittedName>
        <fullName evidence="9">4-coumarate--CoA ligase-like 7</fullName>
    </submittedName>
</protein>
<dbReference type="GeneID" id="111020482"/>
<evidence type="ECO:0000259" key="6">
    <source>
        <dbReference type="Pfam" id="PF00501"/>
    </source>
</evidence>
<keyword evidence="8" id="KW-1185">Reference proteome</keyword>
<comment type="similarity">
    <text evidence="1">Belongs to the ATP-dependent AMP-binding enzyme family.</text>
</comment>
<proteinExistence type="inferred from homology"/>
<accession>A0A6J1DG10</accession>
<evidence type="ECO:0000256" key="2">
    <source>
        <dbReference type="ARBA" id="ARBA00022598"/>
    </source>
</evidence>
<evidence type="ECO:0000259" key="7">
    <source>
        <dbReference type="Pfam" id="PF13193"/>
    </source>
</evidence>
<dbReference type="InterPro" id="IPR020845">
    <property type="entry name" value="AMP-binding_CS"/>
</dbReference>
<keyword evidence="5" id="KW-0812">Transmembrane</keyword>
<dbReference type="Proteomes" id="UP000504603">
    <property type="component" value="Unplaced"/>
</dbReference>
<dbReference type="Pfam" id="PF00501">
    <property type="entry name" value="AMP-binding"/>
    <property type="match status" value="1"/>
</dbReference>
<reference evidence="9" key="1">
    <citation type="submission" date="2025-08" db="UniProtKB">
        <authorList>
            <consortium name="RefSeq"/>
        </authorList>
    </citation>
    <scope>IDENTIFICATION</scope>
    <source>
        <strain evidence="9">OHB3-1</strain>
    </source>
</reference>
<evidence type="ECO:0000313" key="8">
    <source>
        <dbReference type="Proteomes" id="UP000504603"/>
    </source>
</evidence>
<dbReference type="AlphaFoldDB" id="A0A6J1DG10"/>
<dbReference type="PANTHER" id="PTHR24096">
    <property type="entry name" value="LONG-CHAIN-FATTY-ACID--COA LIGASE"/>
    <property type="match status" value="1"/>
</dbReference>
<keyword evidence="4" id="KW-0067">ATP-binding</keyword>
<dbReference type="Pfam" id="PF13193">
    <property type="entry name" value="AMP-binding_C"/>
    <property type="match status" value="1"/>
</dbReference>
<sequence>MEKSGYGRDGIFRSLRPPLVFPKDHNLSMISFLFRNSSSYPNRLAIVDAESSETVSYSQLKASAIRVSNGLLQLGIKKNDVVLIFAPNSIQFSICFIGIIAIGAIATTCNPVFTVSELTKQVNDAKPKLVITVAELWDKAKNLNLPAMLLEQKIPPEISSRSKIYCFDDLINMAGNESGPEFPIVGVNQNDTATLLYSSGTTGASKGVILTHRNFIASSLMITMDQTMRGETNCVFLNFLPMFHVFGLACITYAQLQKGNTIVSMPRFNLEKALWAVEKYKVTDLWVVPPVVLALAKQSVVKKYDLSSVKHVGSGAAPLGRELMEECAKNIPSAVVLQGYGMTETCGVVALENPAVGKRNSGSAGTLAPGVEAQIVSVDTLKPLPPNQYGEIWVRGPNMMLGYFNNPQATKQTIDKYGWVHTGDLGYFDENGQLYVVDRIKELIKYKGFQVAPAELEALLVSHPQILDAVVIPYPDAEAGEVPIAYVVRSTNSSLTEEDILKFVANQVSPYKRLRRVTFISSVPKSVSGKILRRELIEKVRAKI</sequence>
<feature type="domain" description="AMP-binding enzyme C-terminal" evidence="7">
    <location>
        <begin position="455"/>
        <end position="530"/>
    </location>
</feature>
<dbReference type="GO" id="GO:0005524">
    <property type="term" value="F:ATP binding"/>
    <property type="evidence" value="ECO:0007669"/>
    <property type="project" value="UniProtKB-KW"/>
</dbReference>
<dbReference type="InterPro" id="IPR042099">
    <property type="entry name" value="ANL_N_sf"/>
</dbReference>
<evidence type="ECO:0000256" key="3">
    <source>
        <dbReference type="ARBA" id="ARBA00022741"/>
    </source>
</evidence>
<evidence type="ECO:0000256" key="4">
    <source>
        <dbReference type="ARBA" id="ARBA00022840"/>
    </source>
</evidence>
<dbReference type="InterPro" id="IPR025110">
    <property type="entry name" value="AMP-bd_C"/>
</dbReference>
<evidence type="ECO:0000256" key="1">
    <source>
        <dbReference type="ARBA" id="ARBA00006432"/>
    </source>
</evidence>
<keyword evidence="3" id="KW-0547">Nucleotide-binding</keyword>